<feature type="compositionally biased region" description="Acidic residues" evidence="1">
    <location>
        <begin position="90"/>
        <end position="103"/>
    </location>
</feature>
<feature type="compositionally biased region" description="Polar residues" evidence="1">
    <location>
        <begin position="111"/>
        <end position="121"/>
    </location>
</feature>
<protein>
    <recommendedName>
        <fullName evidence="2">Retrotransposon gag domain-containing protein</fullName>
    </recommendedName>
</protein>
<feature type="region of interest" description="Disordered" evidence="1">
    <location>
        <begin position="47"/>
        <end position="128"/>
    </location>
</feature>
<feature type="compositionally biased region" description="Low complexity" evidence="1">
    <location>
        <begin position="69"/>
        <end position="85"/>
    </location>
</feature>
<dbReference type="PANTHER" id="PTHR33067:SF15">
    <property type="entry name" value="RNA-DIRECTED DNA POLYMERASE"/>
    <property type="match status" value="1"/>
</dbReference>
<reference evidence="3 4" key="1">
    <citation type="submission" date="2018-04" db="EMBL/GenBank/DDBJ databases">
        <authorList>
            <person name="Vogel A."/>
        </authorList>
    </citation>
    <scope>NUCLEOTIDE SEQUENCE [LARGE SCALE GENOMIC DNA]</scope>
</reference>
<keyword evidence="4" id="KW-1185">Reference proteome</keyword>
<organism evidence="3 4">
    <name type="scientific">Cuscuta campestris</name>
    <dbReference type="NCBI Taxonomy" id="132261"/>
    <lineage>
        <taxon>Eukaryota</taxon>
        <taxon>Viridiplantae</taxon>
        <taxon>Streptophyta</taxon>
        <taxon>Embryophyta</taxon>
        <taxon>Tracheophyta</taxon>
        <taxon>Spermatophyta</taxon>
        <taxon>Magnoliopsida</taxon>
        <taxon>eudicotyledons</taxon>
        <taxon>Gunneridae</taxon>
        <taxon>Pentapetalae</taxon>
        <taxon>asterids</taxon>
        <taxon>lamiids</taxon>
        <taxon>Solanales</taxon>
        <taxon>Convolvulaceae</taxon>
        <taxon>Cuscuteae</taxon>
        <taxon>Cuscuta</taxon>
        <taxon>Cuscuta subgen. Grammica</taxon>
        <taxon>Cuscuta sect. Cleistogrammica</taxon>
    </lineage>
</organism>
<gene>
    <name evidence="3" type="ORF">CCAM_LOCUS34828</name>
</gene>
<dbReference type="EMBL" id="OOIL02004771">
    <property type="protein sequence ID" value="VFQ93052.1"/>
    <property type="molecule type" value="Genomic_DNA"/>
</dbReference>
<dbReference type="InterPro" id="IPR005162">
    <property type="entry name" value="Retrotrans_gag_dom"/>
</dbReference>
<dbReference type="Pfam" id="PF03732">
    <property type="entry name" value="Retrotrans_gag"/>
    <property type="match status" value="1"/>
</dbReference>
<evidence type="ECO:0000313" key="3">
    <source>
        <dbReference type="EMBL" id="VFQ93052.1"/>
    </source>
</evidence>
<evidence type="ECO:0000259" key="2">
    <source>
        <dbReference type="Pfam" id="PF03732"/>
    </source>
</evidence>
<dbReference type="Proteomes" id="UP000595140">
    <property type="component" value="Unassembled WGS sequence"/>
</dbReference>
<dbReference type="PANTHER" id="PTHR33067">
    <property type="entry name" value="RNA-DIRECTED DNA POLYMERASE-RELATED"/>
    <property type="match status" value="1"/>
</dbReference>
<dbReference type="SUPFAM" id="SSF50630">
    <property type="entry name" value="Acid proteases"/>
    <property type="match status" value="1"/>
</dbReference>
<dbReference type="OrthoDB" id="1305902at2759"/>
<name>A0A484MVR8_9ASTE</name>
<dbReference type="CDD" id="cd00303">
    <property type="entry name" value="retropepsin_like"/>
    <property type="match status" value="1"/>
</dbReference>
<dbReference type="Gene3D" id="2.40.70.10">
    <property type="entry name" value="Acid Proteases"/>
    <property type="match status" value="1"/>
</dbReference>
<evidence type="ECO:0000256" key="1">
    <source>
        <dbReference type="SAM" id="MobiDB-lite"/>
    </source>
</evidence>
<evidence type="ECO:0000313" key="4">
    <source>
        <dbReference type="Proteomes" id="UP000595140"/>
    </source>
</evidence>
<sequence length="1694" mass="190358">MNYLVRFRSCLEKKFQAQQENCCNGFTDSKKRRDRLQLAEIKKRPKVHAVHVDLGDDDEDSVEDGGANGNDNAGSDVSGDDAVSGGDEGGNAEEETDSDDAFDDPPRKTSTDPSPSASRKNVATVKKRKREGITKLKEKYLQIQLIASPNVLQKVVEALNEVQRREVVRIGFGSMLKIKLTELPAKLGFWVVEKFNPRSSSIELTDGTKVRVTVDDIRHVLGLPCWRDKVVSKKKGEKCDILEQLRVEIGRRDNKITPLELSEKVLQYTDGGIWFVRLFVLLVVSVLVDSPSHGYVNNWVLKSLEDVDGIAQLNWCEYVHRALIDSRVKWEKGNRKYYTGPLLCLLVFYVDRVVLYSRDVERMSPAFLGWTSKILRDGENNEVRAGGFGLGYDDGRFVGEVFVQKFAEKGRVLATTIIDLVSLIESAPQGTMENDVFKQLQLAAGRLLGLAQRRGGGSLETPDGGFFEVTYDEGFWSDPANIDQLVANEQAVLARSKYKKIMEDMPSFSLGFLQLGGENENVNIDGGDIGACRNTPSTPAVRVVNEPESNPGVENDFITPGEVQFDRDLAGGSRNQPDRIGMTAVKPFNAARKLSRTLKPAGPLRSPYLTRPIDPSDGLFIMERRVTNWVLQNPNAPKDEAVFVKDGLELTRGKFASLDIGKHISKRVIDVWSIILNHNVKFRSDESPLRVFARSMDCVANGDIVDVSEANMKNMFANALLPAWDDMADDFNWGKAELVRLLGDFIEQQRFVYKGKCVREMVAKRITFPWRDPKATFDYGVATMRHMETYMEDGGKGWNSGLSKLNLKPMLLLRCKYCACILLSPVNALLDKLRSGLETTRVNVELNLENQVSIFEVATFFDSELESKTEVIVSPFQSHNNMATLRELAAPDLQTQPISITYAILEKPLKLNSGFLNMLPKFHGLPGEDPYRHVNEFLITCAAMEPQGVPQEQIRLRAFPFSVMDRAKDWLYYMPPGSFTTWPSLHRAFLEEFIPASRIGSIRKDICGIKQLGNESFSKYGKRFNKLCASCLQHQILEQLLIQYFYEGLSLMDRSMVDAASGGALVTKTLEEARNLFNLISQNTQQFGLRINEPKKETESLAALTNQIANLTKIMGQMVSVGGIKESVCSVCSLEGHTSEVCPSFQNQMFSAPGFQFENFQNCEVKAAFNNQGQRRLDDRIWDMENAFTNIIMLQSHTLVRVPITFEEVSKGNGFGSSLLWFRHIVKHLGGVLLSSIPHLRSAFWDNFNKRRGRCRRGRRSLGPLFLKCLHSYVRSQAGSLRSIFFSPVLLRASGNLPLNLLTTLGFAGTHSSRGNQREWPRNIGEESEQLPAQPFPAPKENVSVVVLRNNKVLPEPSLGNVRRDQEIIEKELDSQKIQEPELVKNKSIVTPDTPRAVYRPQPPFPSKYQNQRKNSKEPDDEIFDVFKKVQVNIPLLNAIKNVPKYAKFLKEMYTNKRRLKGDERVNISENVSAIFQKKLPQKCQDPGVFSVPCKIGNLENTKALLDLGASINVMPRELFDQLGVGELKETGVVIQLADRSLTYPEGVVEDVLVQVNDMLFPANFYVLNMGKDYSGIPLLLGRPFLKTAKAKIDVDAGTLSLEFENEVIKFNIFEAMKFPDQLNQVFTLDIIDEMAQDVFQLSNQDELLSVVSNSLDPESLKFSPYTTVLAALNREAGSLMELVMNLCPLLHVV</sequence>
<feature type="domain" description="Retrotransposon gag" evidence="2">
    <location>
        <begin position="958"/>
        <end position="1050"/>
    </location>
</feature>
<accession>A0A484MVR8</accession>
<dbReference type="InterPro" id="IPR021109">
    <property type="entry name" value="Peptidase_aspartic_dom_sf"/>
</dbReference>
<feature type="region of interest" description="Disordered" evidence="1">
    <location>
        <begin position="1384"/>
        <end position="1418"/>
    </location>
</feature>
<proteinExistence type="predicted"/>